<accession>A0A3N4Z9G2</accession>
<reference evidence="2 3" key="1">
    <citation type="submission" date="2018-11" db="EMBL/GenBank/DDBJ databases">
        <title>Sequencing the genomes of 1000 actinobacteria strains.</title>
        <authorList>
            <person name="Klenk H.-P."/>
        </authorList>
    </citation>
    <scope>NUCLEOTIDE SEQUENCE [LARGE SCALE GENOMIC DNA]</scope>
    <source>
        <strain evidence="2 3">DSM 14418</strain>
    </source>
</reference>
<evidence type="ECO:0000256" key="1">
    <source>
        <dbReference type="SAM" id="MobiDB-lite"/>
    </source>
</evidence>
<evidence type="ECO:0000313" key="2">
    <source>
        <dbReference type="EMBL" id="RPF28536.1"/>
    </source>
</evidence>
<protein>
    <submittedName>
        <fullName evidence="2">Alternate signal-mediated exported protein</fullName>
    </submittedName>
</protein>
<dbReference type="Proteomes" id="UP000280726">
    <property type="component" value="Unassembled WGS sequence"/>
</dbReference>
<feature type="region of interest" description="Disordered" evidence="1">
    <location>
        <begin position="1"/>
        <end position="20"/>
    </location>
</feature>
<dbReference type="AlphaFoldDB" id="A0A3N4Z9G2"/>
<proteinExistence type="predicted"/>
<sequence length="141" mass="14759">MGTESWEDESPDAVDPDWDPATDKLVPGDTVTLTVPVAVTAVGKNLAGRIHLDRMAFDTAGFGPNFTVAYDVAPAPEAGVIDEADGSVSFLRDDMIDDEIDATGTVTFALSSAASLDEAESATALLSNAKFVTTQLRPTQP</sequence>
<evidence type="ECO:0000313" key="3">
    <source>
        <dbReference type="Proteomes" id="UP000280726"/>
    </source>
</evidence>
<organism evidence="2 3">
    <name type="scientific">Georgenia muralis</name>
    <dbReference type="NCBI Taxonomy" id="154117"/>
    <lineage>
        <taxon>Bacteria</taxon>
        <taxon>Bacillati</taxon>
        <taxon>Actinomycetota</taxon>
        <taxon>Actinomycetes</taxon>
        <taxon>Micrococcales</taxon>
        <taxon>Bogoriellaceae</taxon>
        <taxon>Georgenia</taxon>
    </lineage>
</organism>
<gene>
    <name evidence="2" type="ORF">EDD32_3066</name>
</gene>
<dbReference type="EMBL" id="RKRA01000001">
    <property type="protein sequence ID" value="RPF28536.1"/>
    <property type="molecule type" value="Genomic_DNA"/>
</dbReference>
<name>A0A3N4Z9G2_9MICO</name>
<keyword evidence="3" id="KW-1185">Reference proteome</keyword>
<comment type="caution">
    <text evidence="2">The sequence shown here is derived from an EMBL/GenBank/DDBJ whole genome shotgun (WGS) entry which is preliminary data.</text>
</comment>